<dbReference type="STRING" id="441768.ACL_0605"/>
<dbReference type="Proteomes" id="UP000008558">
    <property type="component" value="Chromosome"/>
</dbReference>
<reference evidence="1 2" key="1">
    <citation type="journal article" date="2011" name="J. Bacteriol.">
        <title>Complete genome and proteome of Acholeplasma laidlawii.</title>
        <authorList>
            <person name="Lazarev V.N."/>
            <person name="Levitskii S.A."/>
            <person name="Basovskii Y.I."/>
            <person name="Chukin M.M."/>
            <person name="Akopian T.A."/>
            <person name="Vereshchagin V.V."/>
            <person name="Kostrjukova E.S."/>
            <person name="Kovaleva G.Y."/>
            <person name="Kazanov M.D."/>
            <person name="Malko D.B."/>
            <person name="Vitreschak A.G."/>
            <person name="Sernova N.V."/>
            <person name="Gelfand M.S."/>
            <person name="Demina I.A."/>
            <person name="Serebryakova M.V."/>
            <person name="Galyamina M.A."/>
            <person name="Vtyurin N.N."/>
            <person name="Rogov S.I."/>
            <person name="Alexeev D.G."/>
            <person name="Ladygina V.G."/>
            <person name="Govorun V.M."/>
        </authorList>
    </citation>
    <scope>NUCLEOTIDE SEQUENCE [LARGE SCALE GENOMIC DNA]</scope>
    <source>
        <strain evidence="1 2">PG-8A</strain>
    </source>
</reference>
<proteinExistence type="predicted"/>
<protein>
    <submittedName>
        <fullName evidence="1">Uncharacterized protein</fullName>
    </submittedName>
</protein>
<organism evidence="1 2">
    <name type="scientific">Acholeplasma laidlawii (strain PG-8A)</name>
    <dbReference type="NCBI Taxonomy" id="441768"/>
    <lineage>
        <taxon>Bacteria</taxon>
        <taxon>Bacillati</taxon>
        <taxon>Mycoplasmatota</taxon>
        <taxon>Mollicutes</taxon>
        <taxon>Acholeplasmatales</taxon>
        <taxon>Acholeplasmataceae</taxon>
        <taxon>Acholeplasma</taxon>
    </lineage>
</organism>
<sequence>MNILAGEENLLFGEATFQVGNKQITMKKIKTDNYSKIFDYISSVKEAISAREIKRYKDIVYDIIANHEKNGEKVFVVNALDINKIDSNKMVLGIHPKYDETLPTRGLVGLDTVTFIEHALYNNSTIKFEDIAGVWAEKRLSKTHYFPTYYIKNNVTNGFNFGAKYIANYDAMEKRYIELKKKAGNLSQEKITQYEQDYNDSVLKPTKDKKDVLFHNSLLLLIIKKVSKDDFRDFLKEMYKKNKEYINNSGFKQCICYLDR</sequence>
<dbReference type="AlphaFoldDB" id="A9NFU2"/>
<dbReference type="RefSeq" id="WP_012242553.1">
    <property type="nucleotide sequence ID" value="NC_010163.1"/>
</dbReference>
<dbReference type="KEGG" id="acl:ACL_0605"/>
<name>A9NFU2_ACHLI</name>
<evidence type="ECO:0000313" key="2">
    <source>
        <dbReference type="Proteomes" id="UP000008558"/>
    </source>
</evidence>
<dbReference type="EMBL" id="CP000896">
    <property type="protein sequence ID" value="ABX81222.1"/>
    <property type="molecule type" value="Genomic_DNA"/>
</dbReference>
<keyword evidence="2" id="KW-1185">Reference proteome</keyword>
<dbReference type="HOGENOM" id="CLU_1068019_0_0_14"/>
<gene>
    <name evidence="1" type="ordered locus">ACL_0605</name>
</gene>
<accession>A9NFU2</accession>
<dbReference type="GeneID" id="41338777"/>
<evidence type="ECO:0000313" key="1">
    <source>
        <dbReference type="EMBL" id="ABX81222.1"/>
    </source>
</evidence>